<feature type="domain" description="PARG catalytic Macro" evidence="2">
    <location>
        <begin position="28"/>
        <end position="76"/>
    </location>
</feature>
<dbReference type="GO" id="GO:0005975">
    <property type="term" value="P:carbohydrate metabolic process"/>
    <property type="evidence" value="ECO:0007669"/>
    <property type="project" value="InterPro"/>
</dbReference>
<dbReference type="GO" id="GO:0009225">
    <property type="term" value="P:nucleotide-sugar metabolic process"/>
    <property type="evidence" value="ECO:0007669"/>
    <property type="project" value="TreeGrafter"/>
</dbReference>
<evidence type="ECO:0000259" key="2">
    <source>
        <dbReference type="Pfam" id="PF05028"/>
    </source>
</evidence>
<dbReference type="Proteomes" id="UP001374535">
    <property type="component" value="Chromosome 11"/>
</dbReference>
<evidence type="ECO:0000313" key="3">
    <source>
        <dbReference type="EMBL" id="WVY91373.1"/>
    </source>
</evidence>
<dbReference type="EMBL" id="CP144690">
    <property type="protein sequence ID" value="WVY91373.1"/>
    <property type="molecule type" value="Genomic_DNA"/>
</dbReference>
<dbReference type="InterPro" id="IPR046372">
    <property type="entry name" value="PARG_cat_C"/>
</dbReference>
<evidence type="ECO:0000256" key="1">
    <source>
        <dbReference type="SAM" id="MobiDB-lite"/>
    </source>
</evidence>
<protein>
    <recommendedName>
        <fullName evidence="2">PARG catalytic Macro domain-containing protein</fullName>
    </recommendedName>
</protein>
<accession>A0AAQ3MIH9</accession>
<evidence type="ECO:0000313" key="4">
    <source>
        <dbReference type="Proteomes" id="UP001374535"/>
    </source>
</evidence>
<dbReference type="PANTHER" id="PTHR12837:SF0">
    <property type="entry name" value="POLY(ADP-RIBOSE) GLYCOHYDROLASE"/>
    <property type="match status" value="1"/>
</dbReference>
<dbReference type="PANTHER" id="PTHR12837">
    <property type="entry name" value="POLY ADP-RIBOSE GLYCOHYDROLASE"/>
    <property type="match status" value="1"/>
</dbReference>
<name>A0AAQ3MIH9_VIGMU</name>
<dbReference type="AlphaFoldDB" id="A0AAQ3MIH9"/>
<dbReference type="InterPro" id="IPR007724">
    <property type="entry name" value="Poly_GlycHdrlase"/>
</dbReference>
<gene>
    <name evidence="3" type="ORF">V8G54_036887</name>
</gene>
<keyword evidence="4" id="KW-1185">Reference proteome</keyword>
<feature type="region of interest" description="Disordered" evidence="1">
    <location>
        <begin position="77"/>
        <end position="110"/>
    </location>
</feature>
<reference evidence="3 4" key="1">
    <citation type="journal article" date="2023" name="Life. Sci Alliance">
        <title>Evolutionary insights into 3D genome organization and epigenetic landscape of Vigna mungo.</title>
        <authorList>
            <person name="Junaid A."/>
            <person name="Singh B."/>
            <person name="Bhatia S."/>
        </authorList>
    </citation>
    <scope>NUCLEOTIDE SEQUENCE [LARGE SCALE GENOMIC DNA]</scope>
    <source>
        <strain evidence="3">Urdbean</strain>
    </source>
</reference>
<dbReference type="GO" id="GO:0005737">
    <property type="term" value="C:cytoplasm"/>
    <property type="evidence" value="ECO:0007669"/>
    <property type="project" value="TreeGrafter"/>
</dbReference>
<dbReference type="Pfam" id="PF05028">
    <property type="entry name" value="PARG_cat_C"/>
    <property type="match status" value="1"/>
</dbReference>
<dbReference type="GO" id="GO:0006282">
    <property type="term" value="P:regulation of DNA repair"/>
    <property type="evidence" value="ECO:0007669"/>
    <property type="project" value="InterPro"/>
</dbReference>
<dbReference type="GO" id="GO:1990966">
    <property type="term" value="P:ATP generation from poly-ADP-D-ribose"/>
    <property type="evidence" value="ECO:0007669"/>
    <property type="project" value="TreeGrafter"/>
</dbReference>
<organism evidence="3 4">
    <name type="scientific">Vigna mungo</name>
    <name type="common">Black gram</name>
    <name type="synonym">Phaseolus mungo</name>
    <dbReference type="NCBI Taxonomy" id="3915"/>
    <lineage>
        <taxon>Eukaryota</taxon>
        <taxon>Viridiplantae</taxon>
        <taxon>Streptophyta</taxon>
        <taxon>Embryophyta</taxon>
        <taxon>Tracheophyta</taxon>
        <taxon>Spermatophyta</taxon>
        <taxon>Magnoliopsida</taxon>
        <taxon>eudicotyledons</taxon>
        <taxon>Gunneridae</taxon>
        <taxon>Pentapetalae</taxon>
        <taxon>rosids</taxon>
        <taxon>fabids</taxon>
        <taxon>Fabales</taxon>
        <taxon>Fabaceae</taxon>
        <taxon>Papilionoideae</taxon>
        <taxon>50 kb inversion clade</taxon>
        <taxon>NPAAA clade</taxon>
        <taxon>indigoferoid/millettioid clade</taxon>
        <taxon>Phaseoleae</taxon>
        <taxon>Vigna</taxon>
    </lineage>
</organism>
<dbReference type="GO" id="GO:0004649">
    <property type="term" value="F:poly(ADP-ribose) glycohydrolase activity"/>
    <property type="evidence" value="ECO:0007669"/>
    <property type="project" value="InterPro"/>
</dbReference>
<dbReference type="GO" id="GO:0005634">
    <property type="term" value="C:nucleus"/>
    <property type="evidence" value="ECO:0007669"/>
    <property type="project" value="TreeGrafter"/>
</dbReference>
<proteinExistence type="predicted"/>
<sequence length="123" mass="13522">MPKGIVLFERKAPHLKNDYTHISCPDANFWSTSTMPLCRFEVHNSRLIEDQSSEAVEVDFANKYLGGGALGRGCLQGMSPTDSATHAQKEGKKAAKLAPPTTNPIPKNLLNLNYETYEDSKLG</sequence>